<dbReference type="GeneID" id="85442209"/>
<evidence type="ECO:0000256" key="1">
    <source>
        <dbReference type="SAM" id="MobiDB-lite"/>
    </source>
</evidence>
<dbReference type="EMBL" id="JAHLJV010000035">
    <property type="protein sequence ID" value="KAK1589861.1"/>
    <property type="molecule type" value="Genomic_DNA"/>
</dbReference>
<feature type="region of interest" description="Disordered" evidence="1">
    <location>
        <begin position="1"/>
        <end position="44"/>
    </location>
</feature>
<evidence type="ECO:0000313" key="2">
    <source>
        <dbReference type="EMBL" id="KAK1589861.1"/>
    </source>
</evidence>
<name>A0AAD8V424_9PEZI</name>
<gene>
    <name evidence="2" type="ORF">LY79DRAFT_555932</name>
</gene>
<dbReference type="RefSeq" id="XP_060413394.1">
    <property type="nucleotide sequence ID" value="XM_060557969.1"/>
</dbReference>
<reference evidence="2" key="1">
    <citation type="submission" date="2021-06" db="EMBL/GenBank/DDBJ databases">
        <title>Comparative genomics, transcriptomics and evolutionary studies reveal genomic signatures of adaptation to plant cell wall in hemibiotrophic fungi.</title>
        <authorList>
            <consortium name="DOE Joint Genome Institute"/>
            <person name="Baroncelli R."/>
            <person name="Diaz J.F."/>
            <person name="Benocci T."/>
            <person name="Peng M."/>
            <person name="Battaglia E."/>
            <person name="Haridas S."/>
            <person name="Andreopoulos W."/>
            <person name="Labutti K."/>
            <person name="Pangilinan J."/>
            <person name="Floch G.L."/>
            <person name="Makela M.R."/>
            <person name="Henrissat B."/>
            <person name="Grigoriev I.V."/>
            <person name="Crouch J.A."/>
            <person name="De Vries R.P."/>
            <person name="Sukno S.A."/>
            <person name="Thon M.R."/>
        </authorList>
    </citation>
    <scope>NUCLEOTIDE SEQUENCE</scope>
    <source>
        <strain evidence="2">CBS 125086</strain>
    </source>
</reference>
<dbReference type="Proteomes" id="UP001230504">
    <property type="component" value="Unassembled WGS sequence"/>
</dbReference>
<keyword evidence="3" id="KW-1185">Reference proteome</keyword>
<comment type="caution">
    <text evidence="2">The sequence shown here is derived from an EMBL/GenBank/DDBJ whole genome shotgun (WGS) entry which is preliminary data.</text>
</comment>
<evidence type="ECO:0000313" key="3">
    <source>
        <dbReference type="Proteomes" id="UP001230504"/>
    </source>
</evidence>
<accession>A0AAD8V424</accession>
<proteinExistence type="predicted"/>
<sequence length="72" mass="8183">MSPAPWLLPRREHPYRKAIPPPFSSHHHPKTNPDLGRQGSHPITPNPNLAYLALAHLSRFQFQAQGCERLSL</sequence>
<dbReference type="AlphaFoldDB" id="A0AAD8V424"/>
<protein>
    <submittedName>
        <fullName evidence="2">Uncharacterized protein</fullName>
    </submittedName>
</protein>
<organism evidence="2 3">
    <name type="scientific">Colletotrichum navitas</name>
    <dbReference type="NCBI Taxonomy" id="681940"/>
    <lineage>
        <taxon>Eukaryota</taxon>
        <taxon>Fungi</taxon>
        <taxon>Dikarya</taxon>
        <taxon>Ascomycota</taxon>
        <taxon>Pezizomycotina</taxon>
        <taxon>Sordariomycetes</taxon>
        <taxon>Hypocreomycetidae</taxon>
        <taxon>Glomerellales</taxon>
        <taxon>Glomerellaceae</taxon>
        <taxon>Colletotrichum</taxon>
        <taxon>Colletotrichum graminicola species complex</taxon>
    </lineage>
</organism>